<accession>A0AAF0JBG6</accession>
<comment type="subcellular location">
    <subcellularLocation>
        <location evidence="2 10">Endoplasmic reticulum membrane</location>
        <topology evidence="2 10">Single-pass type I membrane protein</topology>
    </subcellularLocation>
</comment>
<comment type="subunit">
    <text evidence="10">Component of the oligosaccharyltransferase (OST) complex.</text>
</comment>
<evidence type="ECO:0000256" key="8">
    <source>
        <dbReference type="ARBA" id="ARBA00022989"/>
    </source>
</evidence>
<evidence type="ECO:0000256" key="7">
    <source>
        <dbReference type="ARBA" id="ARBA00022824"/>
    </source>
</evidence>
<evidence type="ECO:0000256" key="4">
    <source>
        <dbReference type="ARBA" id="ARBA00008905"/>
    </source>
</evidence>
<comment type="similarity">
    <text evidence="4 10">Belongs to the OST1 family.</text>
</comment>
<evidence type="ECO:0000256" key="10">
    <source>
        <dbReference type="RuleBase" id="RU361143"/>
    </source>
</evidence>
<feature type="chain" id="PRO_5041781924" description="Dolichyl-diphosphooligosaccharide--protein glycosyltransferase subunit 1" evidence="10">
    <location>
        <begin position="32"/>
        <end position="483"/>
    </location>
</feature>
<comment type="function">
    <text evidence="1 10">Subunit of the oligosaccharyl transferase (OST) complex that catalyzes the initial transfer of a defined glycan (Glc(3)Man(9)GlcNAc(2) in eukaryotes) from the lipid carrier dolichol-pyrophosphate to an asparagine residue within an Asn-X-Ser/Thr consensus motif in nascent polypeptide chains, the first step in protein N-glycosylation. N-glycosylation occurs cotranslationally and the complex associates with the Sec61 complex at the channel-forming translocon complex that mediates protein translocation across the endoplasmic reticulum (ER). All subunits are required for a maximal enzyme activity.</text>
</comment>
<dbReference type="GeneID" id="85227120"/>
<comment type="pathway">
    <text evidence="3 10">Protein modification; protein glycosylation.</text>
</comment>
<dbReference type="RefSeq" id="XP_060123380.1">
    <property type="nucleotide sequence ID" value="XM_060267397.1"/>
</dbReference>
<evidence type="ECO:0000256" key="6">
    <source>
        <dbReference type="ARBA" id="ARBA00022729"/>
    </source>
</evidence>
<keyword evidence="8" id="KW-1133">Transmembrane helix</keyword>
<dbReference type="GO" id="GO:0008250">
    <property type="term" value="C:oligosaccharyltransferase complex"/>
    <property type="evidence" value="ECO:0007669"/>
    <property type="project" value="UniProtKB-UniRule"/>
</dbReference>
<keyword evidence="7 10" id="KW-0256">Endoplasmic reticulum</keyword>
<keyword evidence="5" id="KW-0812">Transmembrane</keyword>
<dbReference type="PANTHER" id="PTHR21049">
    <property type="entry name" value="RIBOPHORIN I"/>
    <property type="match status" value="1"/>
</dbReference>
<dbReference type="Proteomes" id="UP001217754">
    <property type="component" value="Chromosome 6"/>
</dbReference>
<evidence type="ECO:0000256" key="2">
    <source>
        <dbReference type="ARBA" id="ARBA00004115"/>
    </source>
</evidence>
<keyword evidence="9" id="KW-0472">Membrane</keyword>
<keyword evidence="6 10" id="KW-0732">Signal</keyword>
<feature type="signal peptide" evidence="10">
    <location>
        <begin position="1"/>
        <end position="31"/>
    </location>
</feature>
<name>A0AAF0JBG6_9BASI</name>
<evidence type="ECO:0000313" key="12">
    <source>
        <dbReference type="Proteomes" id="UP001217754"/>
    </source>
</evidence>
<organism evidence="11 12">
    <name type="scientific">Malassezia japonica</name>
    <dbReference type="NCBI Taxonomy" id="223818"/>
    <lineage>
        <taxon>Eukaryota</taxon>
        <taxon>Fungi</taxon>
        <taxon>Dikarya</taxon>
        <taxon>Basidiomycota</taxon>
        <taxon>Ustilaginomycotina</taxon>
        <taxon>Malasseziomycetes</taxon>
        <taxon>Malasseziales</taxon>
        <taxon>Malasseziaceae</taxon>
        <taxon>Malassezia</taxon>
    </lineage>
</organism>
<dbReference type="EMBL" id="CP119963">
    <property type="protein sequence ID" value="WFD40483.1"/>
    <property type="molecule type" value="Genomic_DNA"/>
</dbReference>
<dbReference type="AlphaFoldDB" id="A0AAF0JBG6"/>
<protein>
    <recommendedName>
        <fullName evidence="10">Dolichyl-diphosphooligosaccharide--protein glycosyltransferase subunit 1</fullName>
    </recommendedName>
</protein>
<proteinExistence type="inferred from homology"/>
<reference evidence="11" key="1">
    <citation type="submission" date="2023-03" db="EMBL/GenBank/DDBJ databases">
        <title>Mating type loci evolution in Malassezia.</title>
        <authorList>
            <person name="Coelho M.A."/>
        </authorList>
    </citation>
    <scope>NUCLEOTIDE SEQUENCE</scope>
    <source>
        <strain evidence="11">CBS 9431</strain>
    </source>
</reference>
<evidence type="ECO:0000313" key="11">
    <source>
        <dbReference type="EMBL" id="WFD40483.1"/>
    </source>
</evidence>
<sequence length="483" mass="52833">MRASRSGVPGSASFAFLAVLLLCTLVQYTSAAIGWTQKSLVKTVELGGSLVQLHWDITATATGDEPEFATQDDVPLLVYLSQAEDKGLSYIRGSVSASANKKESVRVNVERAELLESDPQTVVYAAMIPRKFVDQAKQLRLRVFGAVAHEPEPLPKSVGQAERQFLVWTGDVGLRTPYETASGEVIVKPPFPNVLSYEPKDKARQSGQSITYGPYTNVPAHAGSAPIPQGRVHYEYSRPVISFVDFNRHVEISHWGDNMATSDTIWMRNDGAKLKGHFNRASHMINMWSNPTVEVASQIHSVPVMLPPAATDVYYVDATGNVSTSVMAPIPPGLPVPRRLELQPRFPIVGGWNYTFTVGWNQRMSEAGLAKRLPGTNRYRVAVPFLTAPSSVAIDHATVRIVLPEGASDIDVTLPFDVDMERIVTYPSYLDTVGRPSVVLERAKCTSKLNSLVYVDYTLSPLSHARKILAVATAVAVIFFVAA</sequence>
<evidence type="ECO:0000256" key="3">
    <source>
        <dbReference type="ARBA" id="ARBA00004922"/>
    </source>
</evidence>
<evidence type="ECO:0000256" key="1">
    <source>
        <dbReference type="ARBA" id="ARBA00002791"/>
    </source>
</evidence>
<dbReference type="Pfam" id="PF04597">
    <property type="entry name" value="Ribophorin_I"/>
    <property type="match status" value="1"/>
</dbReference>
<dbReference type="PANTHER" id="PTHR21049:SF0">
    <property type="entry name" value="DOLICHYL-DIPHOSPHOOLIGOSACCHARIDE--PROTEIN GLYCOSYLTRANSFERASE SUBUNIT 1"/>
    <property type="match status" value="1"/>
</dbReference>
<evidence type="ECO:0000256" key="5">
    <source>
        <dbReference type="ARBA" id="ARBA00022692"/>
    </source>
</evidence>
<evidence type="ECO:0000256" key="9">
    <source>
        <dbReference type="ARBA" id="ARBA00023136"/>
    </source>
</evidence>
<gene>
    <name evidence="11" type="primary">OST1</name>
    <name evidence="11" type="ORF">MJAP1_003469</name>
</gene>
<dbReference type="InterPro" id="IPR007676">
    <property type="entry name" value="Ribophorin_I"/>
</dbReference>
<dbReference type="GO" id="GO:0018279">
    <property type="term" value="P:protein N-linked glycosylation via asparagine"/>
    <property type="evidence" value="ECO:0007669"/>
    <property type="project" value="TreeGrafter"/>
</dbReference>
<keyword evidence="12" id="KW-1185">Reference proteome</keyword>